<evidence type="ECO:0000256" key="1">
    <source>
        <dbReference type="ARBA" id="ARBA00022801"/>
    </source>
</evidence>
<gene>
    <name evidence="3" type="ORF">ACFYXQ_39790</name>
</gene>
<feature type="domain" description="Isochorismatase-like" evidence="2">
    <location>
        <begin position="4"/>
        <end position="180"/>
    </location>
</feature>
<organism evidence="3 4">
    <name type="scientific">Nocardia jiangxiensis</name>
    <dbReference type="NCBI Taxonomy" id="282685"/>
    <lineage>
        <taxon>Bacteria</taxon>
        <taxon>Bacillati</taxon>
        <taxon>Actinomycetota</taxon>
        <taxon>Actinomycetes</taxon>
        <taxon>Mycobacteriales</taxon>
        <taxon>Nocardiaceae</taxon>
        <taxon>Nocardia</taxon>
    </lineage>
</organism>
<protein>
    <submittedName>
        <fullName evidence="3">Cysteine hydrolase family protein</fullName>
    </submittedName>
</protein>
<proteinExistence type="predicted"/>
<dbReference type="InterPro" id="IPR050272">
    <property type="entry name" value="Isochorismatase-like_hydrls"/>
</dbReference>
<evidence type="ECO:0000313" key="4">
    <source>
        <dbReference type="Proteomes" id="UP001601992"/>
    </source>
</evidence>
<evidence type="ECO:0000313" key="3">
    <source>
        <dbReference type="EMBL" id="MFF3573910.1"/>
    </source>
</evidence>
<dbReference type="Pfam" id="PF00857">
    <property type="entry name" value="Isochorismatase"/>
    <property type="match status" value="1"/>
</dbReference>
<name>A0ABW6SC77_9NOCA</name>
<reference evidence="3 4" key="1">
    <citation type="submission" date="2024-10" db="EMBL/GenBank/DDBJ databases">
        <title>The Natural Products Discovery Center: Release of the First 8490 Sequenced Strains for Exploring Actinobacteria Biosynthetic Diversity.</title>
        <authorList>
            <person name="Kalkreuter E."/>
            <person name="Kautsar S.A."/>
            <person name="Yang D."/>
            <person name="Bader C.D."/>
            <person name="Teijaro C.N."/>
            <person name="Fluegel L."/>
            <person name="Davis C.M."/>
            <person name="Simpson J.R."/>
            <person name="Lauterbach L."/>
            <person name="Steele A.D."/>
            <person name="Gui C."/>
            <person name="Meng S."/>
            <person name="Li G."/>
            <person name="Viehrig K."/>
            <person name="Ye F."/>
            <person name="Su P."/>
            <person name="Kiefer A.F."/>
            <person name="Nichols A."/>
            <person name="Cepeda A.J."/>
            <person name="Yan W."/>
            <person name="Fan B."/>
            <person name="Jiang Y."/>
            <person name="Adhikari A."/>
            <person name="Zheng C.-J."/>
            <person name="Schuster L."/>
            <person name="Cowan T.M."/>
            <person name="Smanski M.J."/>
            <person name="Chevrette M.G."/>
            <person name="De Carvalho L.P.S."/>
            <person name="Shen B."/>
        </authorList>
    </citation>
    <scope>NUCLEOTIDE SEQUENCE [LARGE SCALE GENOMIC DNA]</scope>
    <source>
        <strain evidence="3 4">NPDC002593</strain>
    </source>
</reference>
<keyword evidence="4" id="KW-1185">Reference proteome</keyword>
<dbReference type="PANTHER" id="PTHR43540:SF1">
    <property type="entry name" value="ISOCHORISMATASE HYDROLASE"/>
    <property type="match status" value="1"/>
</dbReference>
<dbReference type="Proteomes" id="UP001601992">
    <property type="component" value="Unassembled WGS sequence"/>
</dbReference>
<dbReference type="SUPFAM" id="SSF52499">
    <property type="entry name" value="Isochorismatase-like hydrolases"/>
    <property type="match status" value="1"/>
</dbReference>
<dbReference type="RefSeq" id="WP_245568193.1">
    <property type="nucleotide sequence ID" value="NZ_JBIAQY010000022.1"/>
</dbReference>
<dbReference type="EMBL" id="JBIAQY010000022">
    <property type="protein sequence ID" value="MFF3573910.1"/>
    <property type="molecule type" value="Genomic_DNA"/>
</dbReference>
<comment type="caution">
    <text evidence="3">The sequence shown here is derived from an EMBL/GenBank/DDBJ whole genome shotgun (WGS) entry which is preliminary data.</text>
</comment>
<dbReference type="InterPro" id="IPR000868">
    <property type="entry name" value="Isochorismatase-like_dom"/>
</dbReference>
<keyword evidence="1 3" id="KW-0378">Hydrolase</keyword>
<dbReference type="PANTHER" id="PTHR43540">
    <property type="entry name" value="PEROXYUREIDOACRYLATE/UREIDOACRYLATE AMIDOHYDROLASE-RELATED"/>
    <property type="match status" value="1"/>
</dbReference>
<dbReference type="InterPro" id="IPR036380">
    <property type="entry name" value="Isochorismatase-like_sf"/>
</dbReference>
<evidence type="ECO:0000259" key="2">
    <source>
        <dbReference type="Pfam" id="PF00857"/>
    </source>
</evidence>
<sequence>MGTTALLVMDFQVGIVGSFGDTPPAAVAAASSAVTAARKAGIPVVFVRVAFRPGYPEISPRNQNFSALPGYGDVFHEGAPTTALVAELGATDADPVVVKRRVGAFASDLAQVLGGLDATHLVLAGLTTSGVVLSTVRDASDRDYELTVLSDACADPDEAVHRVLVDTVFPTQAQVVTVAEWAAKL</sequence>
<dbReference type="CDD" id="cd00431">
    <property type="entry name" value="cysteine_hydrolases"/>
    <property type="match status" value="1"/>
</dbReference>
<dbReference type="Gene3D" id="3.40.50.850">
    <property type="entry name" value="Isochorismatase-like"/>
    <property type="match status" value="1"/>
</dbReference>
<dbReference type="GO" id="GO:0016787">
    <property type="term" value="F:hydrolase activity"/>
    <property type="evidence" value="ECO:0007669"/>
    <property type="project" value="UniProtKB-KW"/>
</dbReference>
<accession>A0ABW6SC77</accession>